<dbReference type="SUPFAM" id="SSF52499">
    <property type="entry name" value="Isochorismatase-like hydrolases"/>
    <property type="match status" value="1"/>
</dbReference>
<dbReference type="AlphaFoldDB" id="A0A0F5VB86"/>
<organism evidence="2 3">
    <name type="scientific">Photobacterium halotolerans</name>
    <dbReference type="NCBI Taxonomy" id="265726"/>
    <lineage>
        <taxon>Bacteria</taxon>
        <taxon>Pseudomonadati</taxon>
        <taxon>Pseudomonadota</taxon>
        <taxon>Gammaproteobacteria</taxon>
        <taxon>Vibrionales</taxon>
        <taxon>Vibrionaceae</taxon>
        <taxon>Photobacterium</taxon>
    </lineage>
</organism>
<feature type="domain" description="Isochorismatase-like" evidence="1">
    <location>
        <begin position="7"/>
        <end position="156"/>
    </location>
</feature>
<dbReference type="InterPro" id="IPR000868">
    <property type="entry name" value="Isochorismatase-like_dom"/>
</dbReference>
<evidence type="ECO:0000259" key="1">
    <source>
        <dbReference type="Pfam" id="PF00857"/>
    </source>
</evidence>
<proteinExistence type="predicted"/>
<dbReference type="PANTHER" id="PTHR14119:SF3">
    <property type="entry name" value="ISOCHORISMATASE DOMAIN-CONTAINING PROTEIN 2"/>
    <property type="match status" value="1"/>
</dbReference>
<dbReference type="CDD" id="cd01012">
    <property type="entry name" value="YcaC_related"/>
    <property type="match status" value="1"/>
</dbReference>
<dbReference type="Proteomes" id="UP000033633">
    <property type="component" value="Unassembled WGS sequence"/>
</dbReference>
<keyword evidence="3" id="KW-1185">Reference proteome</keyword>
<reference evidence="2 3" key="1">
    <citation type="submission" date="2014-12" db="EMBL/GenBank/DDBJ databases">
        <title>Mercury Reductase activity and rhizosphere competence traits in the genome of root associated Photobacterium halotolerans MELD1.</title>
        <authorList>
            <person name="Mathew D.C."/>
            <person name="Huang C.-C."/>
        </authorList>
    </citation>
    <scope>NUCLEOTIDE SEQUENCE [LARGE SCALE GENOMIC DNA]</scope>
    <source>
        <strain evidence="2 3">MELD1</strain>
    </source>
</reference>
<name>A0A0F5VB86_9GAMM</name>
<dbReference type="RefSeq" id="WP_046221162.1">
    <property type="nucleotide sequence ID" value="NZ_JWYV01000011.1"/>
</dbReference>
<dbReference type="InterPro" id="IPR036380">
    <property type="entry name" value="Isochorismatase-like_sf"/>
</dbReference>
<dbReference type="Gene3D" id="3.40.50.850">
    <property type="entry name" value="Isochorismatase-like"/>
    <property type="match status" value="1"/>
</dbReference>
<evidence type="ECO:0000313" key="3">
    <source>
        <dbReference type="Proteomes" id="UP000033633"/>
    </source>
</evidence>
<accession>A0A0F5VB86</accession>
<evidence type="ECO:0000313" key="2">
    <source>
        <dbReference type="EMBL" id="KKC99383.1"/>
    </source>
</evidence>
<dbReference type="EMBL" id="JWYV01000011">
    <property type="protein sequence ID" value="KKC99383.1"/>
    <property type="molecule type" value="Genomic_DNA"/>
</dbReference>
<sequence>MLDRNKTALVIVDVQGKLASLMSDSETLYQNLSVMTQGAKALELPIIWLEQLPDKLGPTIPQIADHLTNQAPIAKNCFSGCQSIAFMDALVSTGCKNVLLVGIEAHICVYQTAMDLLRKGYHVEVISDAVSSRNAANKTVALNRMQQAGASVSCTEMVLFELQGVAEGESFRQILNLIK</sequence>
<protein>
    <submittedName>
        <fullName evidence="2">Isochorismatase</fullName>
    </submittedName>
</protein>
<dbReference type="Pfam" id="PF00857">
    <property type="entry name" value="Isochorismatase"/>
    <property type="match status" value="1"/>
</dbReference>
<dbReference type="OrthoDB" id="9796958at2"/>
<gene>
    <name evidence="2" type="ORF">KY46_13515</name>
</gene>
<comment type="caution">
    <text evidence="2">The sequence shown here is derived from an EMBL/GenBank/DDBJ whole genome shotgun (WGS) entry which is preliminary data.</text>
</comment>
<dbReference type="STRING" id="265726.KY46_13515"/>
<dbReference type="PANTHER" id="PTHR14119">
    <property type="entry name" value="HYDROLASE"/>
    <property type="match status" value="1"/>
</dbReference>
<dbReference type="PATRIC" id="fig|265726.11.peg.935"/>
<dbReference type="InterPro" id="IPR050993">
    <property type="entry name" value="Isochorismatase_domain"/>
</dbReference>